<dbReference type="Gene3D" id="1.10.720.160">
    <property type="match status" value="1"/>
</dbReference>
<dbReference type="Proteomes" id="UP000612329">
    <property type="component" value="Unassembled WGS sequence"/>
</dbReference>
<gene>
    <name evidence="1" type="ORF">GCM10007962_30700</name>
</gene>
<evidence type="ECO:0008006" key="3">
    <source>
        <dbReference type="Google" id="ProtNLM"/>
    </source>
</evidence>
<organism evidence="1 2">
    <name type="scientific">Yeosuana aromativorans</name>
    <dbReference type="NCBI Taxonomy" id="288019"/>
    <lineage>
        <taxon>Bacteria</taxon>
        <taxon>Pseudomonadati</taxon>
        <taxon>Bacteroidota</taxon>
        <taxon>Flavobacteriia</taxon>
        <taxon>Flavobacteriales</taxon>
        <taxon>Flavobacteriaceae</taxon>
        <taxon>Yeosuana</taxon>
    </lineage>
</organism>
<dbReference type="InterPro" id="IPR052519">
    <property type="entry name" value="Euk-type_GlcNAc_Kinase"/>
</dbReference>
<name>A0A8J3BSH5_9FLAO</name>
<dbReference type="Gene3D" id="3.30.420.40">
    <property type="match status" value="2"/>
</dbReference>
<dbReference type="PANTHER" id="PTHR43190">
    <property type="entry name" value="N-ACETYL-D-GLUCOSAMINE KINASE"/>
    <property type="match status" value="1"/>
</dbReference>
<evidence type="ECO:0000313" key="1">
    <source>
        <dbReference type="EMBL" id="GGK34131.1"/>
    </source>
</evidence>
<dbReference type="PANTHER" id="PTHR43190:SF3">
    <property type="entry name" value="N-ACETYL-D-GLUCOSAMINE KINASE"/>
    <property type="match status" value="1"/>
</dbReference>
<dbReference type="RefSeq" id="WP_188654789.1">
    <property type="nucleotide sequence ID" value="NZ_BMNR01000009.1"/>
</dbReference>
<dbReference type="SUPFAM" id="SSF53067">
    <property type="entry name" value="Actin-like ATPase domain"/>
    <property type="match status" value="2"/>
</dbReference>
<dbReference type="CDD" id="cd24079">
    <property type="entry name" value="ASKHA_NBD_PG1100-like"/>
    <property type="match status" value="1"/>
</dbReference>
<sequence>MILIADSGSTKCDWVVLGKDKRVILKTGTKGINPRLLSVYQICEILHENKELYRLKEDIKKVLFYGAGCAEGESKLNLIKILNDYFPNAKVLVEEDLTAAVRGTTSFPGVVCILGTGSNCCFYDGVDIHVHQASLGYVVMDEGSGNYFGKQLLRSYFYNKMPPELHKKFEKSFDVSLDLILKNLYETENPSAYLGNFASFLIHNRTEPFIVSIIEKGIVELFDTLIACYKKELENSPLHFVGSIAYYLQKEILLEAKKRHIKIRSFVKRPIDNIVANVNNILGQHTLPT</sequence>
<reference evidence="1" key="1">
    <citation type="journal article" date="2014" name="Int. J. Syst. Evol. Microbiol.">
        <title>Complete genome sequence of Corynebacterium casei LMG S-19264T (=DSM 44701T), isolated from a smear-ripened cheese.</title>
        <authorList>
            <consortium name="US DOE Joint Genome Institute (JGI-PGF)"/>
            <person name="Walter F."/>
            <person name="Albersmeier A."/>
            <person name="Kalinowski J."/>
            <person name="Ruckert C."/>
        </authorList>
    </citation>
    <scope>NUCLEOTIDE SEQUENCE</scope>
    <source>
        <strain evidence="1">JCM 12862</strain>
    </source>
</reference>
<dbReference type="AlphaFoldDB" id="A0A8J3BSH5"/>
<comment type="caution">
    <text evidence="1">The sequence shown here is derived from an EMBL/GenBank/DDBJ whole genome shotgun (WGS) entry which is preliminary data.</text>
</comment>
<proteinExistence type="predicted"/>
<accession>A0A8J3BSH5</accession>
<keyword evidence="2" id="KW-1185">Reference proteome</keyword>
<evidence type="ECO:0000313" key="2">
    <source>
        <dbReference type="Proteomes" id="UP000612329"/>
    </source>
</evidence>
<dbReference type="InterPro" id="IPR043129">
    <property type="entry name" value="ATPase_NBD"/>
</dbReference>
<protein>
    <recommendedName>
        <fullName evidence="3">N-acetylglucosamine kinase</fullName>
    </recommendedName>
</protein>
<reference evidence="1" key="2">
    <citation type="submission" date="2020-09" db="EMBL/GenBank/DDBJ databases">
        <authorList>
            <person name="Sun Q."/>
            <person name="Ohkuma M."/>
        </authorList>
    </citation>
    <scope>NUCLEOTIDE SEQUENCE</scope>
    <source>
        <strain evidence="1">JCM 12862</strain>
    </source>
</reference>
<dbReference type="EMBL" id="BMNR01000009">
    <property type="protein sequence ID" value="GGK34131.1"/>
    <property type="molecule type" value="Genomic_DNA"/>
</dbReference>